<feature type="domain" description="C2H2-type" evidence="7">
    <location>
        <begin position="219"/>
        <end position="247"/>
    </location>
</feature>
<evidence type="ECO:0000313" key="9">
    <source>
        <dbReference type="EMBL" id="KAK5650532.1"/>
    </source>
</evidence>
<feature type="binding site" evidence="6">
    <location>
        <position position="53"/>
    </location>
    <ligand>
        <name>Zn(2+)</name>
        <dbReference type="ChEBI" id="CHEBI:29105"/>
    </ligand>
</feature>
<gene>
    <name evidence="9" type="ORF">RI129_001561</name>
</gene>
<evidence type="ECO:0000259" key="8">
    <source>
        <dbReference type="PROSITE" id="PS51915"/>
    </source>
</evidence>
<dbReference type="PROSITE" id="PS50157">
    <property type="entry name" value="ZINC_FINGER_C2H2_2"/>
    <property type="match status" value="7"/>
</dbReference>
<feature type="binding site" evidence="6">
    <location>
        <position position="4"/>
    </location>
    <ligand>
        <name>Zn(2+)</name>
        <dbReference type="ChEBI" id="CHEBI:29105"/>
    </ligand>
</feature>
<evidence type="ECO:0000256" key="3">
    <source>
        <dbReference type="ARBA" id="ARBA00022771"/>
    </source>
</evidence>
<dbReference type="InterPro" id="IPR036236">
    <property type="entry name" value="Znf_C2H2_sf"/>
</dbReference>
<feature type="domain" description="C2H2-type" evidence="7">
    <location>
        <begin position="332"/>
        <end position="359"/>
    </location>
</feature>
<dbReference type="SMART" id="SM00355">
    <property type="entry name" value="ZnF_C2H2"/>
    <property type="match status" value="10"/>
</dbReference>
<dbReference type="GO" id="GO:0005634">
    <property type="term" value="C:nucleus"/>
    <property type="evidence" value="ECO:0007669"/>
    <property type="project" value="InterPro"/>
</dbReference>
<dbReference type="InterPro" id="IPR013087">
    <property type="entry name" value="Znf_C2H2_type"/>
</dbReference>
<comment type="caution">
    <text evidence="9">The sequence shown here is derived from an EMBL/GenBank/DDBJ whole genome shotgun (WGS) entry which is preliminary data.</text>
</comment>
<dbReference type="EMBL" id="JAVRBK010000001">
    <property type="protein sequence ID" value="KAK5650532.1"/>
    <property type="molecule type" value="Genomic_DNA"/>
</dbReference>
<accession>A0AAN7VKX4</accession>
<keyword evidence="1 6" id="KW-0479">Metal-binding</keyword>
<dbReference type="GO" id="GO:0000981">
    <property type="term" value="F:DNA-binding transcription factor activity, RNA polymerase II-specific"/>
    <property type="evidence" value="ECO:0007669"/>
    <property type="project" value="TreeGrafter"/>
</dbReference>
<feature type="domain" description="C2H2-type" evidence="7">
    <location>
        <begin position="388"/>
        <end position="412"/>
    </location>
</feature>
<keyword evidence="4 6" id="KW-0862">Zinc</keyword>
<dbReference type="Gene3D" id="3.40.1800.20">
    <property type="match status" value="1"/>
</dbReference>
<reference evidence="9 10" key="1">
    <citation type="journal article" date="2024" name="Insects">
        <title>An Improved Chromosome-Level Genome Assembly of the Firefly Pyrocoelia pectoralis.</title>
        <authorList>
            <person name="Fu X."/>
            <person name="Meyer-Rochow V.B."/>
            <person name="Ballantyne L."/>
            <person name="Zhu X."/>
        </authorList>
    </citation>
    <scope>NUCLEOTIDE SEQUENCE [LARGE SCALE GENOMIC DNA]</scope>
    <source>
        <strain evidence="9">XCY_ONT2</strain>
    </source>
</reference>
<dbReference type="SMART" id="SM00868">
    <property type="entry name" value="zf-AD"/>
    <property type="match status" value="1"/>
</dbReference>
<dbReference type="PANTHER" id="PTHR24408:SF64">
    <property type="entry name" value="LINKING IMMUNITY AND METABOLISM-RELATED"/>
    <property type="match status" value="1"/>
</dbReference>
<feature type="domain" description="C2H2-type" evidence="7">
    <location>
        <begin position="360"/>
        <end position="382"/>
    </location>
</feature>
<keyword evidence="3 5" id="KW-0863">Zinc-finger</keyword>
<proteinExistence type="predicted"/>
<evidence type="ECO:0000256" key="5">
    <source>
        <dbReference type="PROSITE-ProRule" id="PRU00042"/>
    </source>
</evidence>
<dbReference type="GO" id="GO:0043565">
    <property type="term" value="F:sequence-specific DNA binding"/>
    <property type="evidence" value="ECO:0007669"/>
    <property type="project" value="TreeGrafter"/>
</dbReference>
<evidence type="ECO:0000256" key="4">
    <source>
        <dbReference type="ARBA" id="ARBA00022833"/>
    </source>
</evidence>
<evidence type="ECO:0000256" key="1">
    <source>
        <dbReference type="ARBA" id="ARBA00022723"/>
    </source>
</evidence>
<feature type="binding site" evidence="6">
    <location>
        <position position="50"/>
    </location>
    <ligand>
        <name>Zn(2+)</name>
        <dbReference type="ChEBI" id="CHEBI:29105"/>
    </ligand>
</feature>
<dbReference type="Gene3D" id="3.30.160.60">
    <property type="entry name" value="Classic Zinc Finger"/>
    <property type="match status" value="6"/>
</dbReference>
<dbReference type="FunFam" id="3.30.160.60:FF:000358">
    <property type="entry name" value="zinc finger protein 24"/>
    <property type="match status" value="1"/>
</dbReference>
<protein>
    <submittedName>
        <fullName evidence="9">Uncharacterized protein</fullName>
    </submittedName>
</protein>
<feature type="domain" description="ZAD" evidence="8">
    <location>
        <begin position="2"/>
        <end position="77"/>
    </location>
</feature>
<name>A0AAN7VKX4_9COLE</name>
<feature type="domain" description="C2H2-type" evidence="7">
    <location>
        <begin position="248"/>
        <end position="275"/>
    </location>
</feature>
<dbReference type="PANTHER" id="PTHR24408">
    <property type="entry name" value="ZINC FINGER PROTEIN"/>
    <property type="match status" value="1"/>
</dbReference>
<dbReference type="Pfam" id="PF07776">
    <property type="entry name" value="zf-AD"/>
    <property type="match status" value="1"/>
</dbReference>
<evidence type="ECO:0000256" key="6">
    <source>
        <dbReference type="PROSITE-ProRule" id="PRU01263"/>
    </source>
</evidence>
<evidence type="ECO:0000259" key="7">
    <source>
        <dbReference type="PROSITE" id="PS50157"/>
    </source>
</evidence>
<dbReference type="Pfam" id="PF13912">
    <property type="entry name" value="zf-C2H2_6"/>
    <property type="match status" value="3"/>
</dbReference>
<dbReference type="AlphaFoldDB" id="A0AAN7VKX4"/>
<dbReference type="Proteomes" id="UP001329430">
    <property type="component" value="Chromosome 1"/>
</dbReference>
<dbReference type="GO" id="GO:0008270">
    <property type="term" value="F:zinc ion binding"/>
    <property type="evidence" value="ECO:0007669"/>
    <property type="project" value="UniProtKB-UniRule"/>
</dbReference>
<feature type="binding site" evidence="6">
    <location>
        <position position="7"/>
    </location>
    <ligand>
        <name>Zn(2+)</name>
        <dbReference type="ChEBI" id="CHEBI:29105"/>
    </ligand>
</feature>
<keyword evidence="10" id="KW-1185">Reference proteome</keyword>
<dbReference type="PROSITE" id="PS00028">
    <property type="entry name" value="ZINC_FINGER_C2H2_1"/>
    <property type="match status" value="7"/>
</dbReference>
<dbReference type="InterPro" id="IPR012934">
    <property type="entry name" value="Znf_AD"/>
</dbReference>
<organism evidence="9 10">
    <name type="scientific">Pyrocoelia pectoralis</name>
    <dbReference type="NCBI Taxonomy" id="417401"/>
    <lineage>
        <taxon>Eukaryota</taxon>
        <taxon>Metazoa</taxon>
        <taxon>Ecdysozoa</taxon>
        <taxon>Arthropoda</taxon>
        <taxon>Hexapoda</taxon>
        <taxon>Insecta</taxon>
        <taxon>Pterygota</taxon>
        <taxon>Neoptera</taxon>
        <taxon>Endopterygota</taxon>
        <taxon>Coleoptera</taxon>
        <taxon>Polyphaga</taxon>
        <taxon>Elateriformia</taxon>
        <taxon>Elateroidea</taxon>
        <taxon>Lampyridae</taxon>
        <taxon>Lampyrinae</taxon>
        <taxon>Pyrocoelia</taxon>
    </lineage>
</organism>
<keyword evidence="2" id="KW-0677">Repeat</keyword>
<feature type="domain" description="C2H2-type" evidence="7">
    <location>
        <begin position="170"/>
        <end position="197"/>
    </location>
</feature>
<evidence type="ECO:0000256" key="2">
    <source>
        <dbReference type="ARBA" id="ARBA00022737"/>
    </source>
</evidence>
<dbReference type="SUPFAM" id="SSF57667">
    <property type="entry name" value="beta-beta-alpha zinc fingers"/>
    <property type="match status" value="6"/>
</dbReference>
<evidence type="ECO:0000313" key="10">
    <source>
        <dbReference type="Proteomes" id="UP001329430"/>
    </source>
</evidence>
<dbReference type="Pfam" id="PF00096">
    <property type="entry name" value="zf-C2H2"/>
    <property type="match status" value="2"/>
</dbReference>
<dbReference type="SUPFAM" id="SSF57716">
    <property type="entry name" value="Glucocorticoid receptor-like (DNA-binding domain)"/>
    <property type="match status" value="1"/>
</dbReference>
<feature type="domain" description="C2H2-type" evidence="7">
    <location>
        <begin position="303"/>
        <end position="331"/>
    </location>
</feature>
<sequence length="412" mass="47417">MNVCRLCLYDGSDRKVLSIWESEIQDLSIKVRDCVSINITKDDNMSCNICASCIDHVTQWEIFRNMCHKSNEVLTKAAIQKNENEATKFKVEIETLILDTNEEIYEESEVIYKSDSDSVPDEDDYFASKFDVSNIVCNQSLYKCDICKNEIDNCFEYLDHQITHNGEPVFGCDKCTAVYSSRQELVDHDKKHRTPCPHCAKLILKSSMNLHLVKHTDRFRCAQCGGRFNSNAALAQHTITVHTDIKDHICETCGKMFSSQTAMRVHMKSHSDERLYPCKLCDYSGRTASAIYIHMSTHANDLCVCEVCSKTFKSNRNLNDHLRRVHTKEKKHHCSYCDKKFVDKYMLSVHVRCHTGVRPYQCTFCEKSFIRSDGLKEHVAIHGQRILHDCKFCGKKFTSKRGLTRHSCISVA</sequence>
<dbReference type="PROSITE" id="PS51915">
    <property type="entry name" value="ZAD"/>
    <property type="match status" value="1"/>
</dbReference>